<proteinExistence type="predicted"/>
<organism evidence="2">
    <name type="scientific">Haptolina ericina</name>
    <dbReference type="NCBI Taxonomy" id="156174"/>
    <lineage>
        <taxon>Eukaryota</taxon>
        <taxon>Haptista</taxon>
        <taxon>Haptophyta</taxon>
        <taxon>Prymnesiophyceae</taxon>
        <taxon>Prymnesiales</taxon>
        <taxon>Prymnesiaceae</taxon>
        <taxon>Haptolina</taxon>
    </lineage>
</organism>
<evidence type="ECO:0000313" key="2">
    <source>
        <dbReference type="EMBL" id="CAE0142499.1"/>
    </source>
</evidence>
<name>A0A7S3FF36_9EUKA</name>
<feature type="region of interest" description="Disordered" evidence="1">
    <location>
        <begin position="60"/>
        <end position="102"/>
    </location>
</feature>
<protein>
    <submittedName>
        <fullName evidence="2">Uncharacterized protein</fullName>
    </submittedName>
</protein>
<dbReference type="EMBL" id="HBHX01062162">
    <property type="protein sequence ID" value="CAE0142499.1"/>
    <property type="molecule type" value="Transcribed_RNA"/>
</dbReference>
<accession>A0A7S3FF36</accession>
<dbReference type="AlphaFoldDB" id="A0A7S3FF36"/>
<reference evidence="2" key="1">
    <citation type="submission" date="2021-01" db="EMBL/GenBank/DDBJ databases">
        <authorList>
            <person name="Corre E."/>
            <person name="Pelletier E."/>
            <person name="Niang G."/>
            <person name="Scheremetjew M."/>
            <person name="Finn R."/>
            <person name="Kale V."/>
            <person name="Holt S."/>
            <person name="Cochrane G."/>
            <person name="Meng A."/>
            <person name="Brown T."/>
            <person name="Cohen L."/>
        </authorList>
    </citation>
    <scope>NUCLEOTIDE SEQUENCE</scope>
    <source>
        <strain evidence="2">CCMP281</strain>
    </source>
</reference>
<evidence type="ECO:0000256" key="1">
    <source>
        <dbReference type="SAM" id="MobiDB-lite"/>
    </source>
</evidence>
<sequence>MLVRGVAIWSSTQLIAEVSRLSWGLCAAAWTDLPFAPPAPDGERSASSLWSTCWAARDPMHAPPVDLEPPPSTDLPESQPESEAPEEAVPPEGTEEMRSAQNARRLRRLVHAWWQHRT</sequence>
<gene>
    <name evidence="2" type="ORF">HERI1096_LOCUS34358</name>
</gene>